<dbReference type="EMBL" id="JBHSLA010000003">
    <property type="protein sequence ID" value="MFC5195679.1"/>
    <property type="molecule type" value="Genomic_DNA"/>
</dbReference>
<gene>
    <name evidence="4" type="ORF">ACFPH8_10095</name>
</gene>
<feature type="domain" description="Secretion system C-terminal sorting" evidence="3">
    <location>
        <begin position="212"/>
        <end position="278"/>
    </location>
</feature>
<feature type="chain" id="PRO_5045338211" evidence="2">
    <location>
        <begin position="21"/>
        <end position="280"/>
    </location>
</feature>
<dbReference type="RefSeq" id="WP_376860622.1">
    <property type="nucleotide sequence ID" value="NZ_JBHSLA010000003.1"/>
</dbReference>
<evidence type="ECO:0000256" key="2">
    <source>
        <dbReference type="SAM" id="SignalP"/>
    </source>
</evidence>
<reference evidence="5" key="1">
    <citation type="journal article" date="2019" name="Int. J. Syst. Evol. Microbiol.">
        <title>The Global Catalogue of Microorganisms (GCM) 10K type strain sequencing project: providing services to taxonomists for standard genome sequencing and annotation.</title>
        <authorList>
            <consortium name="The Broad Institute Genomics Platform"/>
            <consortium name="The Broad Institute Genome Sequencing Center for Infectious Disease"/>
            <person name="Wu L."/>
            <person name="Ma J."/>
        </authorList>
    </citation>
    <scope>NUCLEOTIDE SEQUENCE [LARGE SCALE GENOMIC DNA]</scope>
    <source>
        <strain evidence="5">JCM 17978</strain>
    </source>
</reference>
<sequence length="280" mass="29542">MKKNYILFLLAVTFVWTFQAQTVITQSVDPTSVTDGGVACGGQDGTYSENSFYRSYNMTALGVTDDFEVTSVEFGQGSANDGKVLTLNLYTASAENLGTASLTLLASTTHVAAASDDLSVVSVALSATIPAGSIVALEVNAGDSGTNINETYYPGFNAAGENAPSYLKAVECGITVPTTATAIGYPDNQYVMNIVGNALSIDEFSLNNISVSPNPAQNYIHINFPQSVSNFSTELYDIAGKLVLKSNNIERLNIGKLHAGVYILKVATDTGSVTKRIIKS</sequence>
<dbReference type="Pfam" id="PF18962">
    <property type="entry name" value="Por_Secre_tail"/>
    <property type="match status" value="1"/>
</dbReference>
<evidence type="ECO:0000313" key="4">
    <source>
        <dbReference type="EMBL" id="MFC5195679.1"/>
    </source>
</evidence>
<comment type="caution">
    <text evidence="4">The sequence shown here is derived from an EMBL/GenBank/DDBJ whole genome shotgun (WGS) entry which is preliminary data.</text>
</comment>
<evidence type="ECO:0000313" key="5">
    <source>
        <dbReference type="Proteomes" id="UP001596162"/>
    </source>
</evidence>
<dbReference type="InterPro" id="IPR026444">
    <property type="entry name" value="Secre_tail"/>
</dbReference>
<protein>
    <submittedName>
        <fullName evidence="4">T9SS type A sorting domain-containing protein</fullName>
    </submittedName>
</protein>
<evidence type="ECO:0000256" key="1">
    <source>
        <dbReference type="ARBA" id="ARBA00022729"/>
    </source>
</evidence>
<keyword evidence="5" id="KW-1185">Reference proteome</keyword>
<accession>A0ABW0C712</accession>
<proteinExistence type="predicted"/>
<dbReference type="Proteomes" id="UP001596162">
    <property type="component" value="Unassembled WGS sequence"/>
</dbReference>
<feature type="signal peptide" evidence="2">
    <location>
        <begin position="1"/>
        <end position="20"/>
    </location>
</feature>
<organism evidence="4 5">
    <name type="scientific">Bizionia hallyeonensis</name>
    <dbReference type="NCBI Taxonomy" id="1123757"/>
    <lineage>
        <taxon>Bacteria</taxon>
        <taxon>Pseudomonadati</taxon>
        <taxon>Bacteroidota</taxon>
        <taxon>Flavobacteriia</taxon>
        <taxon>Flavobacteriales</taxon>
        <taxon>Flavobacteriaceae</taxon>
        <taxon>Bizionia</taxon>
    </lineage>
</organism>
<keyword evidence="1 2" id="KW-0732">Signal</keyword>
<evidence type="ECO:0000259" key="3">
    <source>
        <dbReference type="Pfam" id="PF18962"/>
    </source>
</evidence>
<dbReference type="NCBIfam" id="TIGR04183">
    <property type="entry name" value="Por_Secre_tail"/>
    <property type="match status" value="1"/>
</dbReference>
<name>A0ABW0C712_9FLAO</name>